<feature type="region of interest" description="Disordered" evidence="8">
    <location>
        <begin position="95"/>
        <end position="121"/>
    </location>
</feature>
<dbReference type="SUPFAM" id="SSF55874">
    <property type="entry name" value="ATPase domain of HSP90 chaperone/DNA topoisomerase II/histidine kinase"/>
    <property type="match status" value="1"/>
</dbReference>
<dbReference type="CDD" id="cd00075">
    <property type="entry name" value="HATPase"/>
    <property type="match status" value="1"/>
</dbReference>
<dbReference type="InterPro" id="IPR036890">
    <property type="entry name" value="HATPase_C_sf"/>
</dbReference>
<evidence type="ECO:0000256" key="2">
    <source>
        <dbReference type="ARBA" id="ARBA00004370"/>
    </source>
</evidence>
<dbReference type="AlphaFoldDB" id="A0A4P8XXX9"/>
<evidence type="ECO:0000313" key="11">
    <source>
        <dbReference type="Proteomes" id="UP000301475"/>
    </source>
</evidence>
<evidence type="ECO:0000256" key="3">
    <source>
        <dbReference type="ARBA" id="ARBA00012438"/>
    </source>
</evidence>
<dbReference type="GO" id="GO:0016036">
    <property type="term" value="P:cellular response to phosphate starvation"/>
    <property type="evidence" value="ECO:0007669"/>
    <property type="project" value="TreeGrafter"/>
</dbReference>
<dbReference type="PANTHER" id="PTHR45453:SF1">
    <property type="entry name" value="PHOSPHATE REGULON SENSOR PROTEIN PHOR"/>
    <property type="match status" value="1"/>
</dbReference>
<feature type="compositionally biased region" description="Basic and acidic residues" evidence="8">
    <location>
        <begin position="99"/>
        <end position="121"/>
    </location>
</feature>
<dbReference type="KEGG" id="ruj:E5Z56_09700"/>
<proteinExistence type="predicted"/>
<evidence type="ECO:0000256" key="8">
    <source>
        <dbReference type="SAM" id="MobiDB-lite"/>
    </source>
</evidence>
<evidence type="ECO:0000256" key="4">
    <source>
        <dbReference type="ARBA" id="ARBA00022553"/>
    </source>
</evidence>
<dbReference type="PANTHER" id="PTHR45453">
    <property type="entry name" value="PHOSPHATE REGULON SENSOR PROTEIN PHOR"/>
    <property type="match status" value="1"/>
</dbReference>
<dbReference type="InterPro" id="IPR005467">
    <property type="entry name" value="His_kinase_dom"/>
</dbReference>
<sequence length="121" mass="13681">METVIQNLIDNAVKYSLPDTEIMIDVNGKTLSVSNQTEPLTKSELKQMWQPYFRKDKSRSQKGNGLGLSIVKSILDLHEAKYSVEMTGNILAITVKPETSQKKRSDVQSVDEGGRLQQRER</sequence>
<accession>A0A4P8XXX9</accession>
<dbReference type="InterPro" id="IPR050351">
    <property type="entry name" value="BphY/WalK/GraS-like"/>
</dbReference>
<keyword evidence="5" id="KW-0808">Transferase</keyword>
<evidence type="ECO:0000256" key="5">
    <source>
        <dbReference type="ARBA" id="ARBA00022679"/>
    </source>
</evidence>
<reference evidence="10 11" key="1">
    <citation type="submission" date="2019-04" db="EMBL/GenBank/DDBJ databases">
        <authorList>
            <person name="Embree M."/>
            <person name="Gaffney J.R."/>
        </authorList>
    </citation>
    <scope>NUCLEOTIDE SEQUENCE [LARGE SCALE GENOMIC DNA]</scope>
    <source>
        <strain evidence="10 11">JE7A12</strain>
    </source>
</reference>
<name>A0A4P8XXX9_9FIRM</name>
<dbReference type="SMART" id="SM00387">
    <property type="entry name" value="HATPase_c"/>
    <property type="match status" value="1"/>
</dbReference>
<dbReference type="InterPro" id="IPR003594">
    <property type="entry name" value="HATPase_dom"/>
</dbReference>
<keyword evidence="6 10" id="KW-0418">Kinase</keyword>
<keyword evidence="7" id="KW-0902">Two-component regulatory system</keyword>
<evidence type="ECO:0000313" key="10">
    <source>
        <dbReference type="EMBL" id="QCT07612.1"/>
    </source>
</evidence>
<keyword evidence="4" id="KW-0597">Phosphoprotein</keyword>
<keyword evidence="11" id="KW-1185">Reference proteome</keyword>
<dbReference type="PROSITE" id="PS50109">
    <property type="entry name" value="HIS_KIN"/>
    <property type="match status" value="1"/>
</dbReference>
<dbReference type="OrthoDB" id="9813151at2"/>
<dbReference type="GO" id="GO:0005886">
    <property type="term" value="C:plasma membrane"/>
    <property type="evidence" value="ECO:0007669"/>
    <property type="project" value="TreeGrafter"/>
</dbReference>
<dbReference type="GO" id="GO:0004721">
    <property type="term" value="F:phosphoprotein phosphatase activity"/>
    <property type="evidence" value="ECO:0007669"/>
    <property type="project" value="TreeGrafter"/>
</dbReference>
<protein>
    <recommendedName>
        <fullName evidence="3">histidine kinase</fullName>
        <ecNumber evidence="3">2.7.13.3</ecNumber>
    </recommendedName>
</protein>
<evidence type="ECO:0000256" key="6">
    <source>
        <dbReference type="ARBA" id="ARBA00022777"/>
    </source>
</evidence>
<gene>
    <name evidence="10" type="ORF">E5Z56_09700</name>
</gene>
<organism evidence="10 11">
    <name type="scientific">Ruminococcus bovis</name>
    <dbReference type="NCBI Taxonomy" id="2564099"/>
    <lineage>
        <taxon>Bacteria</taxon>
        <taxon>Bacillati</taxon>
        <taxon>Bacillota</taxon>
        <taxon>Clostridia</taxon>
        <taxon>Eubacteriales</taxon>
        <taxon>Oscillospiraceae</taxon>
        <taxon>Ruminococcus</taxon>
    </lineage>
</organism>
<dbReference type="RefSeq" id="WP_138157609.1">
    <property type="nucleotide sequence ID" value="NZ_CP039381.1"/>
</dbReference>
<comment type="subcellular location">
    <subcellularLocation>
        <location evidence="2">Membrane</location>
    </subcellularLocation>
</comment>
<comment type="catalytic activity">
    <reaction evidence="1">
        <text>ATP + protein L-histidine = ADP + protein N-phospho-L-histidine.</text>
        <dbReference type="EC" id="2.7.13.3"/>
    </reaction>
</comment>
<evidence type="ECO:0000259" key="9">
    <source>
        <dbReference type="PROSITE" id="PS50109"/>
    </source>
</evidence>
<feature type="domain" description="Histidine kinase" evidence="9">
    <location>
        <begin position="1"/>
        <end position="90"/>
    </location>
</feature>
<evidence type="ECO:0000256" key="1">
    <source>
        <dbReference type="ARBA" id="ARBA00000085"/>
    </source>
</evidence>
<dbReference type="GO" id="GO:0000155">
    <property type="term" value="F:phosphorelay sensor kinase activity"/>
    <property type="evidence" value="ECO:0007669"/>
    <property type="project" value="TreeGrafter"/>
</dbReference>
<dbReference type="Gene3D" id="3.30.565.10">
    <property type="entry name" value="Histidine kinase-like ATPase, C-terminal domain"/>
    <property type="match status" value="1"/>
</dbReference>
<dbReference type="EC" id="2.7.13.3" evidence="3"/>
<dbReference type="EMBL" id="CP039381">
    <property type="protein sequence ID" value="QCT07612.1"/>
    <property type="molecule type" value="Genomic_DNA"/>
</dbReference>
<dbReference type="Pfam" id="PF02518">
    <property type="entry name" value="HATPase_c"/>
    <property type="match status" value="1"/>
</dbReference>
<dbReference type="Proteomes" id="UP000301475">
    <property type="component" value="Chromosome"/>
</dbReference>
<evidence type="ECO:0000256" key="7">
    <source>
        <dbReference type="ARBA" id="ARBA00023012"/>
    </source>
</evidence>